<evidence type="ECO:0000256" key="2">
    <source>
        <dbReference type="ARBA" id="ARBA00006528"/>
    </source>
</evidence>
<keyword evidence="6 8" id="KW-0472">Membrane</keyword>
<dbReference type="PANTHER" id="PTHR10361">
    <property type="entry name" value="SODIUM-BILE ACID COTRANSPORTER"/>
    <property type="match status" value="1"/>
</dbReference>
<dbReference type="InterPro" id="IPR004710">
    <property type="entry name" value="Bilac:Na_transpt"/>
</dbReference>
<dbReference type="Proteomes" id="UP001374579">
    <property type="component" value="Unassembled WGS sequence"/>
</dbReference>
<evidence type="ECO:0000256" key="5">
    <source>
        <dbReference type="ARBA" id="ARBA00022989"/>
    </source>
</evidence>
<evidence type="ECO:0000256" key="4">
    <source>
        <dbReference type="ARBA" id="ARBA00022847"/>
    </source>
</evidence>
<comment type="caution">
    <text evidence="10">The sequence shown here is derived from an EMBL/GenBank/DDBJ whole genome shotgun (WGS) entry which is preliminary data.</text>
</comment>
<dbReference type="Pfam" id="PF01758">
    <property type="entry name" value="SBF"/>
    <property type="match status" value="1"/>
</dbReference>
<evidence type="ECO:0000256" key="8">
    <source>
        <dbReference type="SAM" id="Phobius"/>
    </source>
</evidence>
<organism evidence="10 11">
    <name type="scientific">Littorina saxatilis</name>
    <dbReference type="NCBI Taxonomy" id="31220"/>
    <lineage>
        <taxon>Eukaryota</taxon>
        <taxon>Metazoa</taxon>
        <taxon>Spiralia</taxon>
        <taxon>Lophotrochozoa</taxon>
        <taxon>Mollusca</taxon>
        <taxon>Gastropoda</taxon>
        <taxon>Caenogastropoda</taxon>
        <taxon>Littorinimorpha</taxon>
        <taxon>Littorinoidea</taxon>
        <taxon>Littorinidae</taxon>
        <taxon>Littorina</taxon>
    </lineage>
</organism>
<keyword evidence="4" id="KW-0769">Symport</keyword>
<feature type="transmembrane region" description="Helical" evidence="8">
    <location>
        <begin position="342"/>
        <end position="362"/>
    </location>
</feature>
<accession>A0AAN9BGN8</accession>
<evidence type="ECO:0000313" key="10">
    <source>
        <dbReference type="EMBL" id="KAK7104424.1"/>
    </source>
</evidence>
<keyword evidence="4" id="KW-0813">Transport</keyword>
<keyword evidence="5 8" id="KW-1133">Transmembrane helix</keyword>
<evidence type="ECO:0000256" key="9">
    <source>
        <dbReference type="SAM" id="SignalP"/>
    </source>
</evidence>
<proteinExistence type="inferred from homology"/>
<sequence length="621" mass="66978">MKHSCSVLILWVLLTLAFIQKASLNEISDNSNLNSPDNQFFPKHRAARESRDRKTFSDSASDHEAREKTGDGGGGVTSPGNRTESRSIMDITMESTTPNTPFPVPPGVVVMFMDSERVFNPDFTLRCPHLNARYLLSVTLEQISHSNVAHLSSPVALNLSCEHAVWNDTAGDGGGEFILSGDFNVTISSDLLGKGLLMFMLQTQHENGPSVGNSSEPRSEYLVNSDASSTGVSDASISLASSNSHSSSQTNSSALPTVVHKTAVLVLKPLRAIDIAFRVTMFAILIVTTVAMGCKTDFKVVKEVLKKPAAPIIGFCCQYICMPLIAYGVARSLKLDNQLMSFGIFACGVCPGGGASNMYSYLLGGDLSLSVTLTIISTVASLGMIPLWLFTLGATMDTGEMKINIPYLEIVKTLAIVILPIFVGFFLQYFFPKVVKVMMKAVKPVVVIALIFMLTVGIYANLYIFRLFQPMTILAGCMLPYIGYIVGGTVALICRQPWPRVKTIALETGIQNVGVAFLILIFSLPPPDGELAAVGPAASGFMTGMPPFFVTLAYLAYNKVKGKPSPGQRDKDLKKAMLEKELSKEIVVGDSKKNSGVRLDCANGTAETVKLTETESSNEDV</sequence>
<dbReference type="InterPro" id="IPR002657">
    <property type="entry name" value="BilAc:Na_symport/Acr3"/>
</dbReference>
<keyword evidence="3 8" id="KW-0812">Transmembrane</keyword>
<feature type="compositionally biased region" description="Basic and acidic residues" evidence="7">
    <location>
        <begin position="47"/>
        <end position="70"/>
    </location>
</feature>
<evidence type="ECO:0000256" key="3">
    <source>
        <dbReference type="ARBA" id="ARBA00022692"/>
    </source>
</evidence>
<feature type="signal peptide" evidence="9">
    <location>
        <begin position="1"/>
        <end position="24"/>
    </location>
</feature>
<evidence type="ECO:0000313" key="11">
    <source>
        <dbReference type="Proteomes" id="UP001374579"/>
    </source>
</evidence>
<dbReference type="Gene3D" id="1.20.1530.20">
    <property type="match status" value="1"/>
</dbReference>
<evidence type="ECO:0008006" key="12">
    <source>
        <dbReference type="Google" id="ProtNLM"/>
    </source>
</evidence>
<dbReference type="InterPro" id="IPR038770">
    <property type="entry name" value="Na+/solute_symporter_sf"/>
</dbReference>
<evidence type="ECO:0000256" key="6">
    <source>
        <dbReference type="ARBA" id="ARBA00023136"/>
    </source>
</evidence>
<reference evidence="10 11" key="1">
    <citation type="submission" date="2024-02" db="EMBL/GenBank/DDBJ databases">
        <title>Chromosome-scale genome assembly of the rough periwinkle Littorina saxatilis.</title>
        <authorList>
            <person name="De Jode A."/>
            <person name="Faria R."/>
            <person name="Formenti G."/>
            <person name="Sims Y."/>
            <person name="Smith T.P."/>
            <person name="Tracey A."/>
            <person name="Wood J.M.D."/>
            <person name="Zagrodzka Z.B."/>
            <person name="Johannesson K."/>
            <person name="Butlin R.K."/>
            <person name="Leder E.H."/>
        </authorList>
    </citation>
    <scope>NUCLEOTIDE SEQUENCE [LARGE SCALE GENOMIC DNA]</scope>
    <source>
        <strain evidence="10">Snail1</strain>
        <tissue evidence="10">Muscle</tissue>
    </source>
</reference>
<feature type="transmembrane region" description="Helical" evidence="8">
    <location>
        <begin position="444"/>
        <end position="465"/>
    </location>
</feature>
<protein>
    <recommendedName>
        <fullName evidence="12">Ileal sodium/bile acid cotransporter</fullName>
    </recommendedName>
</protein>
<dbReference type="GO" id="GO:0015293">
    <property type="term" value="F:symporter activity"/>
    <property type="evidence" value="ECO:0007669"/>
    <property type="project" value="UniProtKB-KW"/>
</dbReference>
<feature type="chain" id="PRO_5042979489" description="Ileal sodium/bile acid cotransporter" evidence="9">
    <location>
        <begin position="25"/>
        <end position="621"/>
    </location>
</feature>
<dbReference type="GO" id="GO:0016020">
    <property type="term" value="C:membrane"/>
    <property type="evidence" value="ECO:0007669"/>
    <property type="project" value="UniProtKB-SubCell"/>
</dbReference>
<keyword evidence="9" id="KW-0732">Signal</keyword>
<feature type="compositionally biased region" description="Polar residues" evidence="7">
    <location>
        <begin position="28"/>
        <end position="38"/>
    </location>
</feature>
<feature type="transmembrane region" description="Helical" evidence="8">
    <location>
        <begin position="275"/>
        <end position="298"/>
    </location>
</feature>
<feature type="transmembrane region" description="Helical" evidence="8">
    <location>
        <begin position="471"/>
        <end position="492"/>
    </location>
</feature>
<feature type="transmembrane region" description="Helical" evidence="8">
    <location>
        <begin position="504"/>
        <end position="525"/>
    </location>
</feature>
<feature type="transmembrane region" description="Helical" evidence="8">
    <location>
        <begin position="410"/>
        <end position="432"/>
    </location>
</feature>
<feature type="region of interest" description="Disordered" evidence="7">
    <location>
        <begin position="28"/>
        <end position="83"/>
    </location>
</feature>
<feature type="transmembrane region" description="Helical" evidence="8">
    <location>
        <begin position="310"/>
        <end position="330"/>
    </location>
</feature>
<dbReference type="EMBL" id="JBAMIC010000008">
    <property type="protein sequence ID" value="KAK7104424.1"/>
    <property type="molecule type" value="Genomic_DNA"/>
</dbReference>
<comment type="similarity">
    <text evidence="2">Belongs to the bile acid:sodium symporter (BASS) (TC 2.A.28) family.</text>
</comment>
<keyword evidence="11" id="KW-1185">Reference proteome</keyword>
<evidence type="ECO:0000256" key="1">
    <source>
        <dbReference type="ARBA" id="ARBA00004141"/>
    </source>
</evidence>
<dbReference type="PANTHER" id="PTHR10361:SF28">
    <property type="entry name" value="P3 PROTEIN-RELATED"/>
    <property type="match status" value="1"/>
</dbReference>
<feature type="transmembrane region" description="Helical" evidence="8">
    <location>
        <begin position="369"/>
        <end position="390"/>
    </location>
</feature>
<dbReference type="AlphaFoldDB" id="A0AAN9BGN8"/>
<gene>
    <name evidence="10" type="ORF">V1264_019144</name>
</gene>
<evidence type="ECO:0000256" key="7">
    <source>
        <dbReference type="SAM" id="MobiDB-lite"/>
    </source>
</evidence>
<comment type="subcellular location">
    <subcellularLocation>
        <location evidence="1">Membrane</location>
        <topology evidence="1">Multi-pass membrane protein</topology>
    </subcellularLocation>
</comment>
<feature type="transmembrane region" description="Helical" evidence="8">
    <location>
        <begin position="537"/>
        <end position="557"/>
    </location>
</feature>
<name>A0AAN9BGN8_9CAEN</name>